<dbReference type="Gene3D" id="2.170.130.10">
    <property type="entry name" value="TonB-dependent receptor, plug domain"/>
    <property type="match status" value="1"/>
</dbReference>
<dbReference type="GO" id="GO:0015344">
    <property type="term" value="F:siderophore uptake transmembrane transporter activity"/>
    <property type="evidence" value="ECO:0007669"/>
    <property type="project" value="TreeGrafter"/>
</dbReference>
<keyword evidence="5 11" id="KW-0812">Transmembrane</keyword>
<evidence type="ECO:0000259" key="13">
    <source>
        <dbReference type="Pfam" id="PF00593"/>
    </source>
</evidence>
<dbReference type="InterPro" id="IPR036942">
    <property type="entry name" value="Beta-barrel_TonB_sf"/>
</dbReference>
<evidence type="ECO:0000256" key="3">
    <source>
        <dbReference type="ARBA" id="ARBA00022448"/>
    </source>
</evidence>
<dbReference type="Pfam" id="PF07715">
    <property type="entry name" value="Plug"/>
    <property type="match status" value="1"/>
</dbReference>
<dbReference type="Gene3D" id="2.40.170.20">
    <property type="entry name" value="TonB-dependent receptor, beta-barrel domain"/>
    <property type="match status" value="1"/>
</dbReference>
<evidence type="ECO:0000256" key="1">
    <source>
        <dbReference type="ARBA" id="ARBA00004571"/>
    </source>
</evidence>
<evidence type="ECO:0000256" key="8">
    <source>
        <dbReference type="ARBA" id="ARBA00023136"/>
    </source>
</evidence>
<evidence type="ECO:0000256" key="5">
    <source>
        <dbReference type="ARBA" id="ARBA00022692"/>
    </source>
</evidence>
<dbReference type="OrthoDB" id="9758929at2"/>
<evidence type="ECO:0000313" key="15">
    <source>
        <dbReference type="EMBL" id="SPY28654.1"/>
    </source>
</evidence>
<dbReference type="InterPro" id="IPR037066">
    <property type="entry name" value="Plug_dom_sf"/>
</dbReference>
<dbReference type="RefSeq" id="WP_005298621.1">
    <property type="nucleotide sequence ID" value="NZ_PYOG01000007.1"/>
</dbReference>
<evidence type="ECO:0000256" key="10">
    <source>
        <dbReference type="ARBA" id="ARBA00023237"/>
    </source>
</evidence>
<evidence type="ECO:0000256" key="12">
    <source>
        <dbReference type="RuleBase" id="RU003357"/>
    </source>
</evidence>
<dbReference type="InterPro" id="IPR039426">
    <property type="entry name" value="TonB-dep_rcpt-like"/>
</dbReference>
<reference evidence="15 16" key="1">
    <citation type="submission" date="2018-06" db="EMBL/GenBank/DDBJ databases">
        <authorList>
            <consortium name="Pathogen Informatics"/>
            <person name="Doyle S."/>
        </authorList>
    </citation>
    <scope>NUCLEOTIDE SEQUENCE [LARGE SCALE GENOMIC DNA]</scope>
    <source>
        <strain evidence="15 16">NCTC11647</strain>
    </source>
</reference>
<evidence type="ECO:0000313" key="16">
    <source>
        <dbReference type="Proteomes" id="UP000251647"/>
    </source>
</evidence>
<evidence type="ECO:0000256" key="9">
    <source>
        <dbReference type="ARBA" id="ARBA00023170"/>
    </source>
</evidence>
<keyword evidence="7 12" id="KW-0798">TonB box</keyword>
<dbReference type="PANTHER" id="PTHR30069:SF29">
    <property type="entry name" value="HEMOGLOBIN AND HEMOGLOBIN-HAPTOGLOBIN-BINDING PROTEIN 1-RELATED"/>
    <property type="match status" value="1"/>
</dbReference>
<organism evidence="15 16">
    <name type="scientific">Photobacterium damselae</name>
    <dbReference type="NCBI Taxonomy" id="38293"/>
    <lineage>
        <taxon>Bacteria</taxon>
        <taxon>Pseudomonadati</taxon>
        <taxon>Pseudomonadota</taxon>
        <taxon>Gammaproteobacteria</taxon>
        <taxon>Vibrionales</taxon>
        <taxon>Vibrionaceae</taxon>
        <taxon>Photobacterium</taxon>
    </lineage>
</organism>
<protein>
    <submittedName>
        <fullName evidence="15">Colicin I receptor</fullName>
    </submittedName>
</protein>
<dbReference type="PROSITE" id="PS52016">
    <property type="entry name" value="TONB_DEPENDENT_REC_3"/>
    <property type="match status" value="1"/>
</dbReference>
<keyword evidence="6" id="KW-0732">Signal</keyword>
<dbReference type="SUPFAM" id="SSF56935">
    <property type="entry name" value="Porins"/>
    <property type="match status" value="1"/>
</dbReference>
<comment type="similarity">
    <text evidence="2">Belongs to the TonB-dependent receptor family. Hemoglobin/haptoglobin binding protein subfamily.</text>
</comment>
<accession>A0A2T3QKT2</accession>
<dbReference type="InterPro" id="IPR012910">
    <property type="entry name" value="Plug_dom"/>
</dbReference>
<dbReference type="Pfam" id="PF00593">
    <property type="entry name" value="TonB_dep_Rec_b-barrel"/>
    <property type="match status" value="1"/>
</dbReference>
<keyword evidence="9 15" id="KW-0675">Receptor</keyword>
<dbReference type="GO" id="GO:0009279">
    <property type="term" value="C:cell outer membrane"/>
    <property type="evidence" value="ECO:0007669"/>
    <property type="project" value="UniProtKB-SubCell"/>
</dbReference>
<comment type="subcellular location">
    <subcellularLocation>
        <location evidence="1 11">Cell outer membrane</location>
        <topology evidence="1 11">Multi-pass membrane protein</topology>
    </subcellularLocation>
</comment>
<dbReference type="AlphaFoldDB" id="A0A2T3QKT2"/>
<name>A0A2T3QKT2_PHODM</name>
<dbReference type="InterPro" id="IPR000531">
    <property type="entry name" value="Beta-barrel_TonB"/>
</dbReference>
<keyword evidence="8 11" id="KW-0472">Membrane</keyword>
<sequence>MLRYHLYPISLLFISATATSSELEDLLAMTLTNLSEQTVTVTSAAKKEQDLTDVPAAMYVITNDQIRRSGARSVPEALALAPGVQVTKISEFNWQVSLRGLNEVLFNKLLVMVDGRSVFSPLMSGTFWNTIDTLLEDIDRIEVLRGTAGTMWGGNAANGVINIITKNSRETLGHYGELATGEYHYQQADYRYGFLINDHTTARFSVKGLKSDYYTINEDEWHSYQGNFRLDYVNDEHTLSLHGGGYHNKSKHKWYTYTFADQIYLNIIDFNDYSRGGYINVDYLHQDDGQQIEGQVWASTNSKVEPSSQGTYQTIDGNILLRQQIKNNHELTVGGGIRFTHLSVAGVPDDMFTHQYPIYRYSYDQTQHEVIYNALLQSEWLFTPNIIGTLGVKVEHFTRNDSTEIQPQARILYKPKPEHQIWSGIGRAVVTPSMVDLASHDYRYVAVGTSNGYFPGILFTQPDPNMENESVITWDVGYRFNRLDFTFDSTLFYSQYDNVRMLRDINWHCIYGQCEDGTTQPNYAFVGSQQYSDALELSTYGIELYSSWQALPNFTINGSYSFIETDASCTGSNSCIRDDVGGYRLVYENQPNHYLSLQTLWDINDSWQLDLWLKHRGSVSSPNQASRSPDLTTIDLRLAWQKKPSWPRVEFIVDSLGSSSYSDASDSSPFIEESAFVRLSWNQL</sequence>
<evidence type="ECO:0000256" key="7">
    <source>
        <dbReference type="ARBA" id="ARBA00023077"/>
    </source>
</evidence>
<gene>
    <name evidence="15" type="primary">cirA</name>
    <name evidence="15" type="ORF">NCTC11647_01752</name>
</gene>
<feature type="domain" description="TonB-dependent receptor plug" evidence="14">
    <location>
        <begin position="51"/>
        <end position="160"/>
    </location>
</feature>
<evidence type="ECO:0000259" key="14">
    <source>
        <dbReference type="Pfam" id="PF07715"/>
    </source>
</evidence>
<keyword evidence="3 11" id="KW-0813">Transport</keyword>
<dbReference type="PANTHER" id="PTHR30069">
    <property type="entry name" value="TONB-DEPENDENT OUTER MEMBRANE RECEPTOR"/>
    <property type="match status" value="1"/>
</dbReference>
<dbReference type="Proteomes" id="UP000251647">
    <property type="component" value="Unassembled WGS sequence"/>
</dbReference>
<evidence type="ECO:0000256" key="11">
    <source>
        <dbReference type="PROSITE-ProRule" id="PRU01360"/>
    </source>
</evidence>
<dbReference type="EMBL" id="UATL01000001">
    <property type="protein sequence ID" value="SPY28654.1"/>
    <property type="molecule type" value="Genomic_DNA"/>
</dbReference>
<feature type="domain" description="TonB-dependent receptor-like beta-barrel" evidence="13">
    <location>
        <begin position="180"/>
        <end position="646"/>
    </location>
</feature>
<proteinExistence type="inferred from homology"/>
<evidence type="ECO:0000256" key="6">
    <source>
        <dbReference type="ARBA" id="ARBA00022729"/>
    </source>
</evidence>
<keyword evidence="4 11" id="KW-1134">Transmembrane beta strand</keyword>
<evidence type="ECO:0000256" key="4">
    <source>
        <dbReference type="ARBA" id="ARBA00022452"/>
    </source>
</evidence>
<dbReference type="GO" id="GO:0044718">
    <property type="term" value="P:siderophore transmembrane transport"/>
    <property type="evidence" value="ECO:0007669"/>
    <property type="project" value="TreeGrafter"/>
</dbReference>
<keyword evidence="10 11" id="KW-0998">Cell outer membrane</keyword>
<evidence type="ECO:0000256" key="2">
    <source>
        <dbReference type="ARBA" id="ARBA00008143"/>
    </source>
</evidence>